<evidence type="ECO:0000256" key="3">
    <source>
        <dbReference type="SAM" id="MobiDB-lite"/>
    </source>
</evidence>
<keyword evidence="2" id="KW-0653">Protein transport</keyword>
<dbReference type="EMBL" id="MCGG01000015">
    <property type="protein sequence ID" value="OEJ68280.1"/>
    <property type="molecule type" value="Genomic_DNA"/>
</dbReference>
<gene>
    <name evidence="4" type="ORF">BEN30_06630</name>
</gene>
<dbReference type="InterPro" id="IPR051472">
    <property type="entry name" value="T3SS_Stator/FliH"/>
</dbReference>
<dbReference type="AlphaFoldDB" id="A0A1E5Q9K4"/>
<organism evidence="4 5">
    <name type="scientific">Magnetovibrio blakemorei</name>
    <dbReference type="NCBI Taxonomy" id="28181"/>
    <lineage>
        <taxon>Bacteria</taxon>
        <taxon>Pseudomonadati</taxon>
        <taxon>Pseudomonadota</taxon>
        <taxon>Alphaproteobacteria</taxon>
        <taxon>Rhodospirillales</taxon>
        <taxon>Magnetovibrionaceae</taxon>
        <taxon>Magnetovibrio</taxon>
    </lineage>
</organism>
<accession>A0A1E5Q9K4</accession>
<name>A0A1E5Q9K4_9PROT</name>
<feature type="compositionally biased region" description="Polar residues" evidence="3">
    <location>
        <begin position="309"/>
        <end position="318"/>
    </location>
</feature>
<dbReference type="GO" id="GO:0005829">
    <property type="term" value="C:cytosol"/>
    <property type="evidence" value="ECO:0007669"/>
    <property type="project" value="TreeGrafter"/>
</dbReference>
<proteinExistence type="predicted"/>
<dbReference type="PANTHER" id="PTHR34982">
    <property type="entry name" value="YOP PROTEINS TRANSLOCATION PROTEIN L"/>
    <property type="match status" value="1"/>
</dbReference>
<reference evidence="5" key="1">
    <citation type="submission" date="2016-07" db="EMBL/GenBank/DDBJ databases">
        <authorList>
            <person name="Florea S."/>
            <person name="Webb J.S."/>
            <person name="Jaromczyk J."/>
            <person name="Schardl C.L."/>
        </authorList>
    </citation>
    <scope>NUCLEOTIDE SEQUENCE [LARGE SCALE GENOMIC DNA]</scope>
    <source>
        <strain evidence="5">MV-1</strain>
    </source>
</reference>
<feature type="compositionally biased region" description="Polar residues" evidence="3">
    <location>
        <begin position="277"/>
        <end position="287"/>
    </location>
</feature>
<sequence length="350" mass="38162">MIMTPSTETAMTSQGHKKFMFDTDFSSEMVLKKPTAAQAVTEAPDEYDEDEDEVVEEVAPTFTEEDLARARDEGYQAGQLDATRDLTSALEQRLVNTMDTINAQVENLFDAFQRDKEEHSRDSVAVATVIVRKLFPALNMDKAMIEIEHMIVESMKRTSGAPTLIVRVAQDIQDAVQAKADELVALRGHEGTVSVLADAAMGPGDAAVEWDGGGMLRDGDSMWHEIDKIIERNLGSERANGARNKLEAGQKPAEQGAQEPEPSAQEVVNDAAVEDNGQMNAESQNEPHITDEAMPEAADEATEAEATDSLENIEQIQASEDLEETPTQDQTSKAPIAADDETLEEPENGV</sequence>
<feature type="region of interest" description="Disordered" evidence="3">
    <location>
        <begin position="276"/>
        <end position="350"/>
    </location>
</feature>
<protein>
    <submittedName>
        <fullName evidence="4">Uncharacterized protein</fullName>
    </submittedName>
</protein>
<evidence type="ECO:0000256" key="1">
    <source>
        <dbReference type="ARBA" id="ARBA00022448"/>
    </source>
</evidence>
<feature type="compositionally biased region" description="Acidic residues" evidence="3">
    <location>
        <begin position="293"/>
        <end position="308"/>
    </location>
</feature>
<evidence type="ECO:0000313" key="4">
    <source>
        <dbReference type="EMBL" id="OEJ68280.1"/>
    </source>
</evidence>
<evidence type="ECO:0000313" key="5">
    <source>
        <dbReference type="Proteomes" id="UP000095347"/>
    </source>
</evidence>
<feature type="region of interest" description="Disordered" evidence="3">
    <location>
        <begin position="246"/>
        <end position="265"/>
    </location>
</feature>
<comment type="caution">
    <text evidence="4">The sequence shown here is derived from an EMBL/GenBank/DDBJ whole genome shotgun (WGS) entry which is preliminary data.</text>
</comment>
<feature type="compositionally biased region" description="Acidic residues" evidence="3">
    <location>
        <begin position="338"/>
        <end position="350"/>
    </location>
</feature>
<evidence type="ECO:0000256" key="2">
    <source>
        <dbReference type="ARBA" id="ARBA00022927"/>
    </source>
</evidence>
<dbReference type="STRING" id="28181.BEN30_06630"/>
<keyword evidence="1" id="KW-0813">Transport</keyword>
<dbReference type="GO" id="GO:0015031">
    <property type="term" value="P:protein transport"/>
    <property type="evidence" value="ECO:0007669"/>
    <property type="project" value="UniProtKB-KW"/>
</dbReference>
<dbReference type="Proteomes" id="UP000095347">
    <property type="component" value="Unassembled WGS sequence"/>
</dbReference>
<dbReference type="PANTHER" id="PTHR34982:SF1">
    <property type="entry name" value="FLAGELLAR ASSEMBLY PROTEIN FLIH"/>
    <property type="match status" value="1"/>
</dbReference>
<keyword evidence="5" id="KW-1185">Reference proteome</keyword>